<evidence type="ECO:0000313" key="2">
    <source>
        <dbReference type="Proteomes" id="UP001196413"/>
    </source>
</evidence>
<evidence type="ECO:0000313" key="1">
    <source>
        <dbReference type="EMBL" id="KAJ1349108.1"/>
    </source>
</evidence>
<dbReference type="Proteomes" id="UP001196413">
    <property type="component" value="Unassembled WGS sequence"/>
</dbReference>
<comment type="caution">
    <text evidence="1">The sequence shown here is derived from an EMBL/GenBank/DDBJ whole genome shotgun (WGS) entry which is preliminary data.</text>
</comment>
<gene>
    <name evidence="1" type="ORF">KIN20_004557</name>
</gene>
<dbReference type="AlphaFoldDB" id="A0AAD5QEJ0"/>
<reference evidence="1" key="1">
    <citation type="submission" date="2021-06" db="EMBL/GenBank/DDBJ databases">
        <title>Parelaphostrongylus tenuis whole genome reference sequence.</title>
        <authorList>
            <person name="Garwood T.J."/>
            <person name="Larsen P.A."/>
            <person name="Fountain-Jones N.M."/>
            <person name="Garbe J.R."/>
            <person name="Macchietto M.G."/>
            <person name="Kania S.A."/>
            <person name="Gerhold R.W."/>
            <person name="Richards J.E."/>
            <person name="Wolf T.M."/>
        </authorList>
    </citation>
    <scope>NUCLEOTIDE SEQUENCE</scope>
    <source>
        <strain evidence="1">MNPRO001-30</strain>
        <tissue evidence="1">Meninges</tissue>
    </source>
</reference>
<protein>
    <submittedName>
        <fullName evidence="1">Uncharacterized protein</fullName>
    </submittedName>
</protein>
<organism evidence="1 2">
    <name type="scientific">Parelaphostrongylus tenuis</name>
    <name type="common">Meningeal worm</name>
    <dbReference type="NCBI Taxonomy" id="148309"/>
    <lineage>
        <taxon>Eukaryota</taxon>
        <taxon>Metazoa</taxon>
        <taxon>Ecdysozoa</taxon>
        <taxon>Nematoda</taxon>
        <taxon>Chromadorea</taxon>
        <taxon>Rhabditida</taxon>
        <taxon>Rhabditina</taxon>
        <taxon>Rhabditomorpha</taxon>
        <taxon>Strongyloidea</taxon>
        <taxon>Metastrongylidae</taxon>
        <taxon>Parelaphostrongylus</taxon>
    </lineage>
</organism>
<proteinExistence type="predicted"/>
<name>A0AAD5QEJ0_PARTN</name>
<accession>A0AAD5QEJ0</accession>
<keyword evidence="2" id="KW-1185">Reference proteome</keyword>
<sequence length="70" mass="7834">MTTKLTIMKTTMISLPTTRQLPRVSQPHNLCYRHVSSGGDDDDDHDSYGGDLSFEHHSLTTNDCNISVKL</sequence>
<dbReference type="EMBL" id="JAHQIW010000606">
    <property type="protein sequence ID" value="KAJ1349108.1"/>
    <property type="molecule type" value="Genomic_DNA"/>
</dbReference>